<name>A0QZL6_MYCS2</name>
<dbReference type="EMBL" id="CP000480">
    <property type="protein sequence ID" value="ABK70444.1"/>
    <property type="molecule type" value="Genomic_DNA"/>
</dbReference>
<dbReference type="KEGG" id="msm:MSMEG_4069"/>
<dbReference type="AlphaFoldDB" id="A0QZL6"/>
<accession>A0QZL6</accession>
<evidence type="ECO:0000313" key="1">
    <source>
        <dbReference type="EMBL" id="ABK70444.1"/>
    </source>
</evidence>
<sequence length="57" mass="6414">MYEGVRRDAQGCGHRTPSELGKSMLHRVIDDGVKQLGPSLMVYRSSGHRAPSWFSRL</sequence>
<evidence type="ECO:0000313" key="2">
    <source>
        <dbReference type="Proteomes" id="UP000000757"/>
    </source>
</evidence>
<organism evidence="1 2">
    <name type="scientific">Mycolicibacterium smegmatis (strain ATCC 700084 / mc(2)155)</name>
    <name type="common">Mycobacterium smegmatis</name>
    <dbReference type="NCBI Taxonomy" id="246196"/>
    <lineage>
        <taxon>Bacteria</taxon>
        <taxon>Bacillati</taxon>
        <taxon>Actinomycetota</taxon>
        <taxon>Actinomycetes</taxon>
        <taxon>Mycobacteriales</taxon>
        <taxon>Mycobacteriaceae</taxon>
        <taxon>Mycolicibacterium</taxon>
    </lineage>
</organism>
<proteinExistence type="predicted"/>
<protein>
    <submittedName>
        <fullName evidence="1">Uncharacterized protein</fullName>
    </submittedName>
</protein>
<reference evidence="1 2" key="1">
    <citation type="submission" date="2006-10" db="EMBL/GenBank/DDBJ databases">
        <authorList>
            <person name="Fleischmann R.D."/>
            <person name="Dodson R.J."/>
            <person name="Haft D.H."/>
            <person name="Merkel J.S."/>
            <person name="Nelson W.C."/>
            <person name="Fraser C.M."/>
        </authorList>
    </citation>
    <scope>NUCLEOTIDE SEQUENCE [LARGE SCALE GENOMIC DNA]</scope>
    <source>
        <strain evidence="2">ATCC 700084 / mc(2)155</strain>
    </source>
</reference>
<dbReference type="Proteomes" id="UP000000757">
    <property type="component" value="Chromosome"/>
</dbReference>
<gene>
    <name evidence="1" type="ordered locus">MSMEG_4069</name>
</gene>
<keyword evidence="2" id="KW-1185">Reference proteome</keyword>